<gene>
    <name evidence="1" type="ORF">BU16DRAFT_448037</name>
</gene>
<dbReference type="EMBL" id="MU004181">
    <property type="protein sequence ID" value="KAF2503293.1"/>
    <property type="molecule type" value="Genomic_DNA"/>
</dbReference>
<evidence type="ECO:0000313" key="1">
    <source>
        <dbReference type="EMBL" id="KAF2503293.1"/>
    </source>
</evidence>
<name>A0A6A6RIX2_9PEZI</name>
<reference evidence="1" key="1">
    <citation type="journal article" date="2020" name="Stud. Mycol.">
        <title>101 Dothideomycetes genomes: a test case for predicting lifestyles and emergence of pathogens.</title>
        <authorList>
            <person name="Haridas S."/>
            <person name="Albert R."/>
            <person name="Binder M."/>
            <person name="Bloem J."/>
            <person name="Labutti K."/>
            <person name="Salamov A."/>
            <person name="Andreopoulos B."/>
            <person name="Baker S."/>
            <person name="Barry K."/>
            <person name="Bills G."/>
            <person name="Bluhm B."/>
            <person name="Cannon C."/>
            <person name="Castanera R."/>
            <person name="Culley D."/>
            <person name="Daum C."/>
            <person name="Ezra D."/>
            <person name="Gonzalez J."/>
            <person name="Henrissat B."/>
            <person name="Kuo A."/>
            <person name="Liang C."/>
            <person name="Lipzen A."/>
            <person name="Lutzoni F."/>
            <person name="Magnuson J."/>
            <person name="Mondo S."/>
            <person name="Nolan M."/>
            <person name="Ohm R."/>
            <person name="Pangilinan J."/>
            <person name="Park H.-J."/>
            <person name="Ramirez L."/>
            <person name="Alfaro M."/>
            <person name="Sun H."/>
            <person name="Tritt A."/>
            <person name="Yoshinaga Y."/>
            <person name="Zwiers L.-H."/>
            <person name="Turgeon B."/>
            <person name="Goodwin S."/>
            <person name="Spatafora J."/>
            <person name="Crous P."/>
            <person name="Grigoriev I."/>
        </authorList>
    </citation>
    <scope>NUCLEOTIDE SEQUENCE</scope>
    <source>
        <strain evidence="1">CBS 269.34</strain>
    </source>
</reference>
<evidence type="ECO:0008006" key="3">
    <source>
        <dbReference type="Google" id="ProtNLM"/>
    </source>
</evidence>
<sequence>FSHRLLSHTFHARVLNPSNLPPLLRTVRATLFPNNGLAPPRQPPTPAEAQAIKHRCAATLLALLPDPVVATFYATRQPDQMRVQVESLLDCLGDAYLNKHLVFAILELIVVRLVPEIAEKGVVELMEERLG</sequence>
<feature type="non-terminal residue" evidence="1">
    <location>
        <position position="1"/>
    </location>
</feature>
<accession>A0A6A6RIX2</accession>
<evidence type="ECO:0000313" key="2">
    <source>
        <dbReference type="Proteomes" id="UP000799750"/>
    </source>
</evidence>
<dbReference type="AlphaFoldDB" id="A0A6A6RIX2"/>
<dbReference type="Proteomes" id="UP000799750">
    <property type="component" value="Unassembled WGS sequence"/>
</dbReference>
<protein>
    <recommendedName>
        <fullName evidence="3">PXA domain-containing protein</fullName>
    </recommendedName>
</protein>
<dbReference type="OrthoDB" id="5582218at2759"/>
<proteinExistence type="predicted"/>
<keyword evidence="2" id="KW-1185">Reference proteome</keyword>
<organism evidence="1 2">
    <name type="scientific">Lophium mytilinum</name>
    <dbReference type="NCBI Taxonomy" id="390894"/>
    <lineage>
        <taxon>Eukaryota</taxon>
        <taxon>Fungi</taxon>
        <taxon>Dikarya</taxon>
        <taxon>Ascomycota</taxon>
        <taxon>Pezizomycotina</taxon>
        <taxon>Dothideomycetes</taxon>
        <taxon>Pleosporomycetidae</taxon>
        <taxon>Mytilinidiales</taxon>
        <taxon>Mytilinidiaceae</taxon>
        <taxon>Lophium</taxon>
    </lineage>
</organism>